<dbReference type="InterPro" id="IPR007742">
    <property type="entry name" value="NosD_dom"/>
</dbReference>
<evidence type="ECO:0000259" key="5">
    <source>
        <dbReference type="SMART" id="SM00722"/>
    </source>
</evidence>
<dbReference type="InterPro" id="IPR051550">
    <property type="entry name" value="SCF-Subunits/Alg-Epimerases"/>
</dbReference>
<dbReference type="InterPro" id="IPR006626">
    <property type="entry name" value="PbH1"/>
</dbReference>
<dbReference type="RefSeq" id="WP_251262707.1">
    <property type="nucleotide sequence ID" value="NZ_JAMQGP010000009.1"/>
</dbReference>
<dbReference type="SMART" id="SM00710">
    <property type="entry name" value="PbH1"/>
    <property type="match status" value="7"/>
</dbReference>
<comment type="pathway">
    <text evidence="1">Protein modification; protein ubiquitination.</text>
</comment>
<dbReference type="InterPro" id="IPR006633">
    <property type="entry name" value="Carb-bd_sugar_hydrolysis-dom"/>
</dbReference>
<protein>
    <submittedName>
        <fullName evidence="6">Right-handed parallel beta-helix repeat-containing protein</fullName>
    </submittedName>
</protein>
<evidence type="ECO:0000256" key="3">
    <source>
        <dbReference type="ARBA" id="ARBA00022786"/>
    </source>
</evidence>
<name>A0AA41WBY9_9GAMM</name>
<dbReference type="SUPFAM" id="SSF51126">
    <property type="entry name" value="Pectin lyase-like"/>
    <property type="match status" value="1"/>
</dbReference>
<dbReference type="PANTHER" id="PTHR22990:SF15">
    <property type="entry name" value="F-BOX ONLY PROTEIN 10"/>
    <property type="match status" value="1"/>
</dbReference>
<dbReference type="Proteomes" id="UP001165393">
    <property type="component" value="Unassembled WGS sequence"/>
</dbReference>
<dbReference type="Pfam" id="PF05048">
    <property type="entry name" value="NosD"/>
    <property type="match status" value="1"/>
</dbReference>
<reference evidence="6 7" key="1">
    <citation type="journal article" date="2013" name="Antonie Van Leeuwenhoek">
        <title>Echinimonas agarilytica gen. nov., sp. nov., a new gammaproteobacterium isolated from the sea urchin Strongylocentrotus intermedius.</title>
        <authorList>
            <person name="Nedashkovskaya O.I."/>
            <person name="Stenkova A.M."/>
            <person name="Zhukova N.V."/>
            <person name="Van Trappen S."/>
            <person name="Lee J.S."/>
            <person name="Kim S.B."/>
        </authorList>
    </citation>
    <scope>NUCLEOTIDE SEQUENCE [LARGE SCALE GENOMIC DNA]</scope>
    <source>
        <strain evidence="6 7">KMM 6351</strain>
    </source>
</reference>
<sequence length="512" mass="57312">MYKTHSFTRFLGALIALSCVVSVSSFADSYAVKTVNPKSTPVIETSLPDISGYTHESVKQKITKARQLPKGSVSQEYVRGQVELRLLYGGQGLFGMANKQSTVPTSLTISKGVVELEEVNRAFPDLLIKQNDGSYLAVVPIVVSIGGTLVIEGEMLKMSEERGSFLVNGGHLFLSESALIGWRETSNVPALYTGDKKKFRPYFVGWGDSETYFSKADVRHLGYFSTKAFGVTLSSYQIKHSEEMFQRDNFDFHEPPRGWFIDTDFVDLYYGFYCFEAEDVAIINNTYIDNVVYGIDPHDISSHLIIARNLVYGTKEKHGIIISRQVNDSFIFDNVSHSNYRSGIMLDRMSERNQVVNNTVYNNGGDGITIYESNSNLIANNKVYRNRSHGIRSRNSQYIVMKDNVVLSNKGFGIYLDIGDLSSHVHRDLVLDPYEQLSSGDVKGGIIAHNSSGSIYIKDGEYFSLYDVKIEDNGGKVGQLEFGGDLAKYHNDVVRALWTERGVASLTRQEEF</sequence>
<keyword evidence="7" id="KW-1185">Reference proteome</keyword>
<keyword evidence="3" id="KW-0833">Ubl conjugation pathway</keyword>
<dbReference type="PANTHER" id="PTHR22990">
    <property type="entry name" value="F-BOX ONLY PROTEIN"/>
    <property type="match status" value="1"/>
</dbReference>
<dbReference type="Gene3D" id="2.160.20.10">
    <property type="entry name" value="Single-stranded right-handed beta-helix, Pectin lyase-like"/>
    <property type="match status" value="1"/>
</dbReference>
<evidence type="ECO:0000256" key="4">
    <source>
        <dbReference type="SAM" id="SignalP"/>
    </source>
</evidence>
<dbReference type="InterPro" id="IPR011050">
    <property type="entry name" value="Pectin_lyase_fold/virulence"/>
</dbReference>
<dbReference type="InterPro" id="IPR022441">
    <property type="entry name" value="Para_beta_helix_rpt-2"/>
</dbReference>
<comment type="caution">
    <text evidence="6">The sequence shown here is derived from an EMBL/GenBank/DDBJ whole genome shotgun (WGS) entry which is preliminary data.</text>
</comment>
<feature type="domain" description="Carbohydrate-binding/sugar hydrolysis" evidence="5">
    <location>
        <begin position="227"/>
        <end position="394"/>
    </location>
</feature>
<keyword evidence="2" id="KW-0677">Repeat</keyword>
<evidence type="ECO:0000313" key="7">
    <source>
        <dbReference type="Proteomes" id="UP001165393"/>
    </source>
</evidence>
<dbReference type="InterPro" id="IPR012334">
    <property type="entry name" value="Pectin_lyas_fold"/>
</dbReference>
<feature type="signal peptide" evidence="4">
    <location>
        <begin position="1"/>
        <end position="27"/>
    </location>
</feature>
<evidence type="ECO:0000313" key="6">
    <source>
        <dbReference type="EMBL" id="MCM2681224.1"/>
    </source>
</evidence>
<dbReference type="NCBIfam" id="TIGR03804">
    <property type="entry name" value="para_beta_helix"/>
    <property type="match status" value="2"/>
</dbReference>
<dbReference type="EMBL" id="JAMQGP010000009">
    <property type="protein sequence ID" value="MCM2681224.1"/>
    <property type="molecule type" value="Genomic_DNA"/>
</dbReference>
<keyword evidence="4" id="KW-0732">Signal</keyword>
<accession>A0AA41WBY9</accession>
<gene>
    <name evidence="6" type="ORF">NAF29_16370</name>
</gene>
<evidence type="ECO:0000256" key="1">
    <source>
        <dbReference type="ARBA" id="ARBA00004906"/>
    </source>
</evidence>
<feature type="chain" id="PRO_5041292685" evidence="4">
    <location>
        <begin position="28"/>
        <end position="512"/>
    </location>
</feature>
<evidence type="ECO:0000256" key="2">
    <source>
        <dbReference type="ARBA" id="ARBA00022737"/>
    </source>
</evidence>
<dbReference type="SMART" id="SM00722">
    <property type="entry name" value="CASH"/>
    <property type="match status" value="1"/>
</dbReference>
<proteinExistence type="predicted"/>
<organism evidence="6 7">
    <name type="scientific">Echinimonas agarilytica</name>
    <dbReference type="NCBI Taxonomy" id="1215918"/>
    <lineage>
        <taxon>Bacteria</taxon>
        <taxon>Pseudomonadati</taxon>
        <taxon>Pseudomonadota</taxon>
        <taxon>Gammaproteobacteria</taxon>
        <taxon>Alteromonadales</taxon>
        <taxon>Echinimonadaceae</taxon>
        <taxon>Echinimonas</taxon>
    </lineage>
</organism>
<dbReference type="AlphaFoldDB" id="A0AA41WBY9"/>